<comment type="cofactor">
    <cofactor evidence="2">
        <name>a divalent metal cation</name>
        <dbReference type="ChEBI" id="CHEBI:60240"/>
    </cofactor>
</comment>
<evidence type="ECO:0000256" key="6">
    <source>
        <dbReference type="ARBA" id="ARBA00012947"/>
    </source>
</evidence>
<comment type="function">
    <text evidence="8">Catalyzes the aldol cleavage of 4-hydroxy-4-methyl-2-oxoglutarate (HMG) into 2 molecules of pyruvate. Also contains a secondary oxaloacetate (OAA) decarboxylase activity due to the common pyruvate enolate transition state formed following C-C bond cleavage in the retro-aldol and decarboxylation reactions.</text>
</comment>
<evidence type="ECO:0000256" key="7">
    <source>
        <dbReference type="ARBA" id="ARBA00016549"/>
    </source>
</evidence>
<evidence type="ECO:0000256" key="8">
    <source>
        <dbReference type="ARBA" id="ARBA00025046"/>
    </source>
</evidence>
<proteinExistence type="inferred from homology"/>
<dbReference type="InterPro" id="IPR036704">
    <property type="entry name" value="RraA/RraA-like_sf"/>
</dbReference>
<dbReference type="CDD" id="cd16841">
    <property type="entry name" value="RraA_family"/>
    <property type="match status" value="1"/>
</dbReference>
<evidence type="ECO:0000313" key="13">
    <source>
        <dbReference type="EMBL" id="MDQ0206139.1"/>
    </source>
</evidence>
<dbReference type="RefSeq" id="WP_306980314.1">
    <property type="nucleotide sequence ID" value="NZ_JAUSUA010000001.1"/>
</dbReference>
<name>A0ABT9YEI7_9BACI</name>
<evidence type="ECO:0000256" key="4">
    <source>
        <dbReference type="ARBA" id="ARBA00011233"/>
    </source>
</evidence>
<evidence type="ECO:0000256" key="2">
    <source>
        <dbReference type="ARBA" id="ARBA00001968"/>
    </source>
</evidence>
<evidence type="ECO:0000256" key="1">
    <source>
        <dbReference type="ARBA" id="ARBA00001342"/>
    </source>
</evidence>
<evidence type="ECO:0000256" key="5">
    <source>
        <dbReference type="ARBA" id="ARBA00012213"/>
    </source>
</evidence>
<evidence type="ECO:0000256" key="3">
    <source>
        <dbReference type="ARBA" id="ARBA00008621"/>
    </source>
</evidence>
<dbReference type="EC" id="4.1.3.17" evidence="5"/>
<dbReference type="Proteomes" id="UP001225034">
    <property type="component" value="Unassembled WGS sequence"/>
</dbReference>
<comment type="catalytic activity">
    <reaction evidence="12">
        <text>oxaloacetate + H(+) = pyruvate + CO2</text>
        <dbReference type="Rhea" id="RHEA:15641"/>
        <dbReference type="ChEBI" id="CHEBI:15361"/>
        <dbReference type="ChEBI" id="CHEBI:15378"/>
        <dbReference type="ChEBI" id="CHEBI:16452"/>
        <dbReference type="ChEBI" id="CHEBI:16526"/>
        <dbReference type="EC" id="4.1.1.112"/>
    </reaction>
</comment>
<accession>A0ABT9YEI7</accession>
<dbReference type="InterPro" id="IPR005493">
    <property type="entry name" value="RraA/RraA-like"/>
</dbReference>
<evidence type="ECO:0000256" key="12">
    <source>
        <dbReference type="ARBA" id="ARBA00047973"/>
    </source>
</evidence>
<evidence type="ECO:0000256" key="11">
    <source>
        <dbReference type="ARBA" id="ARBA00032305"/>
    </source>
</evidence>
<dbReference type="PANTHER" id="PTHR33254">
    <property type="entry name" value="4-HYDROXY-4-METHYL-2-OXOGLUTARATE ALDOLASE 3-RELATED"/>
    <property type="match status" value="1"/>
</dbReference>
<comment type="caution">
    <text evidence="13">The sequence shown here is derived from an EMBL/GenBank/DDBJ whole genome shotgun (WGS) entry which is preliminary data.</text>
</comment>
<evidence type="ECO:0000256" key="9">
    <source>
        <dbReference type="ARBA" id="ARBA00029596"/>
    </source>
</evidence>
<dbReference type="EC" id="4.1.1.112" evidence="6"/>
<dbReference type="Gene3D" id="3.50.30.40">
    <property type="entry name" value="Ribonuclease E inhibitor RraA/RraA-like"/>
    <property type="match status" value="1"/>
</dbReference>
<sequence length="228" mass="24328">MTNVGFRINQLTNRPSKELIQSFAGIPAANIGDGINRTFCMNSRIRPYNRVPLLGSAFTVKARAGDNLLLNKAIDMAEPGDVIVVDGGGELSNALLGEMMITWANNRNIAGFIVDGAIRDADDIAEMTIPVYAAGVSPAGPYKDGPGEINVPISCGGVTIHPGDIIVGDGDGVVVIQSEDAPVVLEKAKAVIQTEKAMMESIQNGTWNRSWVDEKLKEKGCEFVESKK</sequence>
<dbReference type="Pfam" id="PF03737">
    <property type="entry name" value="RraA-like"/>
    <property type="match status" value="1"/>
</dbReference>
<gene>
    <name evidence="13" type="ORF">J2S05_000913</name>
</gene>
<dbReference type="EMBL" id="JAUSUA010000001">
    <property type="protein sequence ID" value="MDQ0206139.1"/>
    <property type="molecule type" value="Genomic_DNA"/>
</dbReference>
<comment type="subunit">
    <text evidence="4">Homotrimer.</text>
</comment>
<organism evidence="13 14">
    <name type="scientific">Alkalicoccobacillus murimartini</name>
    <dbReference type="NCBI Taxonomy" id="171685"/>
    <lineage>
        <taxon>Bacteria</taxon>
        <taxon>Bacillati</taxon>
        <taxon>Bacillota</taxon>
        <taxon>Bacilli</taxon>
        <taxon>Bacillales</taxon>
        <taxon>Bacillaceae</taxon>
        <taxon>Alkalicoccobacillus</taxon>
    </lineage>
</organism>
<protein>
    <recommendedName>
        <fullName evidence="7">Putative 4-hydroxy-4-methyl-2-oxoglutarate aldolase</fullName>
        <ecNumber evidence="6">4.1.1.112</ecNumber>
        <ecNumber evidence="5">4.1.3.17</ecNumber>
    </recommendedName>
    <alternativeName>
        <fullName evidence="11">Oxaloacetate decarboxylase</fullName>
    </alternativeName>
    <alternativeName>
        <fullName evidence="9">Regulator of ribonuclease activity homolog</fullName>
    </alternativeName>
    <alternativeName>
        <fullName evidence="10">RraA-like protein</fullName>
    </alternativeName>
</protein>
<dbReference type="PANTHER" id="PTHR33254:SF4">
    <property type="entry name" value="4-HYDROXY-4-METHYL-2-OXOGLUTARATE ALDOLASE 3-RELATED"/>
    <property type="match status" value="1"/>
</dbReference>
<dbReference type="SUPFAM" id="SSF89562">
    <property type="entry name" value="RraA-like"/>
    <property type="match status" value="1"/>
</dbReference>
<comment type="catalytic activity">
    <reaction evidence="1">
        <text>4-hydroxy-4-methyl-2-oxoglutarate = 2 pyruvate</text>
        <dbReference type="Rhea" id="RHEA:22748"/>
        <dbReference type="ChEBI" id="CHEBI:15361"/>
        <dbReference type="ChEBI" id="CHEBI:58276"/>
        <dbReference type="EC" id="4.1.3.17"/>
    </reaction>
</comment>
<evidence type="ECO:0000256" key="10">
    <source>
        <dbReference type="ARBA" id="ARBA00030169"/>
    </source>
</evidence>
<dbReference type="NCBIfam" id="NF004850">
    <property type="entry name" value="PRK06201.1"/>
    <property type="match status" value="1"/>
</dbReference>
<reference evidence="13 14" key="1">
    <citation type="submission" date="2023-07" db="EMBL/GenBank/DDBJ databases">
        <title>Genomic Encyclopedia of Type Strains, Phase IV (KMG-IV): sequencing the most valuable type-strain genomes for metagenomic binning, comparative biology and taxonomic classification.</title>
        <authorList>
            <person name="Goeker M."/>
        </authorList>
    </citation>
    <scope>NUCLEOTIDE SEQUENCE [LARGE SCALE GENOMIC DNA]</scope>
    <source>
        <strain evidence="13 14">DSM 19154</strain>
    </source>
</reference>
<comment type="similarity">
    <text evidence="3">Belongs to the class II aldolase/RraA-like family.</text>
</comment>
<evidence type="ECO:0000313" key="14">
    <source>
        <dbReference type="Proteomes" id="UP001225034"/>
    </source>
</evidence>
<keyword evidence="14" id="KW-1185">Reference proteome</keyword>